<protein>
    <submittedName>
        <fullName evidence="1">Uncharacterized protein</fullName>
    </submittedName>
</protein>
<sequence>MEITDCLRSSDPASRRGAPSAWWISCVVDAVPWNGISVISNSGRQGSALFTSFVMAHPSSLAKSQYSVGLPRVGHGTHLPPYRRILHYVNLAATQQTGITWGFWPTIGPHASGSRSLIIPRTPQSSLISLQTQRAGRTFLIGVPSLSFPPPAR</sequence>
<reference evidence="1" key="2">
    <citation type="journal article" date="2022" name="New Phytol.">
        <title>Evolutionary transition to the ectomycorrhizal habit in the genomes of a hyperdiverse lineage of mushroom-forming fungi.</title>
        <authorList>
            <person name="Looney B."/>
            <person name="Miyauchi S."/>
            <person name="Morin E."/>
            <person name="Drula E."/>
            <person name="Courty P.E."/>
            <person name="Kohler A."/>
            <person name="Kuo A."/>
            <person name="LaButti K."/>
            <person name="Pangilinan J."/>
            <person name="Lipzen A."/>
            <person name="Riley R."/>
            <person name="Andreopoulos W."/>
            <person name="He G."/>
            <person name="Johnson J."/>
            <person name="Nolan M."/>
            <person name="Tritt A."/>
            <person name="Barry K.W."/>
            <person name="Grigoriev I.V."/>
            <person name="Nagy L.G."/>
            <person name="Hibbett D."/>
            <person name="Henrissat B."/>
            <person name="Matheny P.B."/>
            <person name="Labbe J."/>
            <person name="Martin F.M."/>
        </authorList>
    </citation>
    <scope>NUCLEOTIDE SEQUENCE</scope>
    <source>
        <strain evidence="1">FP105234-sp</strain>
    </source>
</reference>
<evidence type="ECO:0000313" key="2">
    <source>
        <dbReference type="Proteomes" id="UP000814033"/>
    </source>
</evidence>
<evidence type="ECO:0000313" key="1">
    <source>
        <dbReference type="EMBL" id="KAI0048000.1"/>
    </source>
</evidence>
<reference evidence="1" key="1">
    <citation type="submission" date="2021-02" db="EMBL/GenBank/DDBJ databases">
        <authorList>
            <consortium name="DOE Joint Genome Institute"/>
            <person name="Ahrendt S."/>
            <person name="Looney B.P."/>
            <person name="Miyauchi S."/>
            <person name="Morin E."/>
            <person name="Drula E."/>
            <person name="Courty P.E."/>
            <person name="Chicoki N."/>
            <person name="Fauchery L."/>
            <person name="Kohler A."/>
            <person name="Kuo A."/>
            <person name="Labutti K."/>
            <person name="Pangilinan J."/>
            <person name="Lipzen A."/>
            <person name="Riley R."/>
            <person name="Andreopoulos W."/>
            <person name="He G."/>
            <person name="Johnson J."/>
            <person name="Barry K.W."/>
            <person name="Grigoriev I.V."/>
            <person name="Nagy L."/>
            <person name="Hibbett D."/>
            <person name="Henrissat B."/>
            <person name="Matheny P.B."/>
            <person name="Labbe J."/>
            <person name="Martin F."/>
        </authorList>
    </citation>
    <scope>NUCLEOTIDE SEQUENCE</scope>
    <source>
        <strain evidence="1">FP105234-sp</strain>
    </source>
</reference>
<keyword evidence="2" id="KW-1185">Reference proteome</keyword>
<dbReference type="Proteomes" id="UP000814033">
    <property type="component" value="Unassembled WGS sequence"/>
</dbReference>
<accession>A0ACB8RWM1</accession>
<comment type="caution">
    <text evidence="1">The sequence shown here is derived from an EMBL/GenBank/DDBJ whole genome shotgun (WGS) entry which is preliminary data.</text>
</comment>
<organism evidence="1 2">
    <name type="scientific">Auriscalpium vulgare</name>
    <dbReference type="NCBI Taxonomy" id="40419"/>
    <lineage>
        <taxon>Eukaryota</taxon>
        <taxon>Fungi</taxon>
        <taxon>Dikarya</taxon>
        <taxon>Basidiomycota</taxon>
        <taxon>Agaricomycotina</taxon>
        <taxon>Agaricomycetes</taxon>
        <taxon>Russulales</taxon>
        <taxon>Auriscalpiaceae</taxon>
        <taxon>Auriscalpium</taxon>
    </lineage>
</organism>
<name>A0ACB8RWM1_9AGAM</name>
<gene>
    <name evidence="1" type="ORF">FA95DRAFT_1140829</name>
</gene>
<dbReference type="EMBL" id="MU275894">
    <property type="protein sequence ID" value="KAI0048000.1"/>
    <property type="molecule type" value="Genomic_DNA"/>
</dbReference>
<proteinExistence type="predicted"/>